<dbReference type="KEGG" id="cpra:CPter91_3470"/>
<sequence length="120" mass="13432">MKTYANDPFLKDSVNKILGLATLTLYGVNVQLAVDGVVDNVFHYLTTSKPRDPDAFLLAFKSALMTLADRADDSMTSYRKTLHDAALLIRMTRIPPHMKSVDSTQIASLFQKFQLKMGHL</sequence>
<reference evidence="1 2" key="1">
    <citation type="submission" date="2015-11" db="EMBL/GenBank/DDBJ databases">
        <title>Exploring the genomic traits of fungus-feeding bacterial genus Collimonas.</title>
        <authorList>
            <person name="Song C."/>
            <person name="Schmidt R."/>
            <person name="de Jager V."/>
            <person name="Krzyzanowska D."/>
            <person name="Jongedijk E."/>
            <person name="Cankar K."/>
            <person name="Beekwilder J."/>
            <person name="van Veen A."/>
            <person name="de Boer W."/>
            <person name="van Veen J.A."/>
            <person name="Garbeva P."/>
        </authorList>
    </citation>
    <scope>NUCLEOTIDE SEQUENCE [LARGE SCALE GENOMIC DNA]</scope>
    <source>
        <strain evidence="1 2">Ter91</strain>
    </source>
</reference>
<proteinExistence type="predicted"/>
<evidence type="ECO:0000313" key="2">
    <source>
        <dbReference type="Proteomes" id="UP000074561"/>
    </source>
</evidence>
<name>A0A127Q745_9BURK</name>
<protein>
    <submittedName>
        <fullName evidence="1">Uncharacterized protein</fullName>
    </submittedName>
</protein>
<dbReference type="Proteomes" id="UP000074561">
    <property type="component" value="Chromosome"/>
</dbReference>
<organism evidence="1 2">
    <name type="scientific">Collimonas pratensis</name>
    <dbReference type="NCBI Taxonomy" id="279113"/>
    <lineage>
        <taxon>Bacteria</taxon>
        <taxon>Pseudomonadati</taxon>
        <taxon>Pseudomonadota</taxon>
        <taxon>Betaproteobacteria</taxon>
        <taxon>Burkholderiales</taxon>
        <taxon>Oxalobacteraceae</taxon>
        <taxon>Collimonas</taxon>
    </lineage>
</organism>
<dbReference type="AlphaFoldDB" id="A0A127Q745"/>
<evidence type="ECO:0000313" key="1">
    <source>
        <dbReference type="EMBL" id="AMP05796.1"/>
    </source>
</evidence>
<dbReference type="EMBL" id="CP013234">
    <property type="protein sequence ID" value="AMP05796.1"/>
    <property type="molecule type" value="Genomic_DNA"/>
</dbReference>
<gene>
    <name evidence="1" type="ORF">CPter91_3470</name>
</gene>
<dbReference type="PATRIC" id="fig|279113.9.peg.3437"/>
<accession>A0A127Q745</accession>